<keyword evidence="6" id="KW-0045">Antibiotic biosynthesis</keyword>
<keyword evidence="5 7" id="KW-0408">Iron</keyword>
<dbReference type="GO" id="GO:0046872">
    <property type="term" value="F:metal ion binding"/>
    <property type="evidence" value="ECO:0007669"/>
    <property type="project" value="UniProtKB-KW"/>
</dbReference>
<comment type="pathway">
    <text evidence="1">Antibiotic biosynthesis.</text>
</comment>
<dbReference type="AlphaFoldDB" id="A0A941EUH3"/>
<name>A0A941EUH3_9ACTN</name>
<evidence type="ECO:0000313" key="10">
    <source>
        <dbReference type="Proteomes" id="UP000675781"/>
    </source>
</evidence>
<protein>
    <submittedName>
        <fullName evidence="9">Isopenicillin N synthase family oxygenase</fullName>
    </submittedName>
</protein>
<evidence type="ECO:0000259" key="8">
    <source>
        <dbReference type="PROSITE" id="PS51471"/>
    </source>
</evidence>
<keyword evidence="10" id="KW-1185">Reference proteome</keyword>
<evidence type="ECO:0000256" key="5">
    <source>
        <dbReference type="ARBA" id="ARBA00023004"/>
    </source>
</evidence>
<dbReference type="PRINTS" id="PR00682">
    <property type="entry name" value="IPNSYNTHASE"/>
</dbReference>
<dbReference type="InterPro" id="IPR005123">
    <property type="entry name" value="Oxoglu/Fe-dep_dioxygenase_dom"/>
</dbReference>
<keyword evidence="4 7" id="KW-0560">Oxidoreductase</keyword>
<evidence type="ECO:0000256" key="1">
    <source>
        <dbReference type="ARBA" id="ARBA00004792"/>
    </source>
</evidence>
<comment type="caution">
    <text evidence="9">The sequence shown here is derived from an EMBL/GenBank/DDBJ whole genome shotgun (WGS) entry which is preliminary data.</text>
</comment>
<reference evidence="9" key="1">
    <citation type="submission" date="2021-04" db="EMBL/GenBank/DDBJ databases">
        <title>Genome based classification of Actinospica acidithermotolerans sp. nov., an actinobacterium isolated from an Indonesian hot spring.</title>
        <authorList>
            <person name="Kusuma A.B."/>
            <person name="Putra K.E."/>
            <person name="Nafisah S."/>
            <person name="Loh J."/>
            <person name="Nouioui I."/>
            <person name="Goodfellow M."/>
        </authorList>
    </citation>
    <scope>NUCLEOTIDE SEQUENCE</scope>
    <source>
        <strain evidence="9">CSCA 57</strain>
    </source>
</reference>
<evidence type="ECO:0000256" key="7">
    <source>
        <dbReference type="RuleBase" id="RU003682"/>
    </source>
</evidence>
<dbReference type="InterPro" id="IPR027443">
    <property type="entry name" value="IPNS-like_sf"/>
</dbReference>
<evidence type="ECO:0000256" key="2">
    <source>
        <dbReference type="ARBA" id="ARBA00008056"/>
    </source>
</evidence>
<dbReference type="PANTHER" id="PTHR10209:SF885">
    <property type="entry name" value="2OG-FE(II) OXYGENASE FAMILY, PUTATIVE (AFU_ORTHOLOGUE AFUA_2G00750)-RELATED"/>
    <property type="match status" value="1"/>
</dbReference>
<proteinExistence type="inferred from homology"/>
<dbReference type="PROSITE" id="PS51471">
    <property type="entry name" value="FE2OG_OXY"/>
    <property type="match status" value="1"/>
</dbReference>
<accession>A0A941EUH3</accession>
<dbReference type="SUPFAM" id="SSF51197">
    <property type="entry name" value="Clavaminate synthase-like"/>
    <property type="match status" value="1"/>
</dbReference>
<dbReference type="GO" id="GO:0017000">
    <property type="term" value="P:antibiotic biosynthetic process"/>
    <property type="evidence" value="ECO:0007669"/>
    <property type="project" value="UniProtKB-KW"/>
</dbReference>
<comment type="similarity">
    <text evidence="2 7">Belongs to the iron/ascorbate-dependent oxidoreductase family.</text>
</comment>
<dbReference type="Pfam" id="PF14226">
    <property type="entry name" value="DIOX_N"/>
    <property type="match status" value="1"/>
</dbReference>
<evidence type="ECO:0000256" key="4">
    <source>
        <dbReference type="ARBA" id="ARBA00023002"/>
    </source>
</evidence>
<evidence type="ECO:0000256" key="6">
    <source>
        <dbReference type="ARBA" id="ARBA00023194"/>
    </source>
</evidence>
<sequence>MSAHAFNTVTGTRAPSALPVIDLSAAEDPVRVESFREALHEAAHRVGFFQLVGHGIEADEADELLDLVRRFFALPESHRLALGNLASPHFRGYTRIGHELTAGRSDWRDQLDVGPELPPLDLGPEDAAYLWLQGPNLWPEDLPELRAGILAWQDRLAAVAHRLLQELLVSLDAPREFFDDAFSGHPHLHTKLVRYPGRAPDGSEQGVGWHKDYGLLTLLLQDENGGLQVQASDGGVIHVDPIRGAFVVNLGELLEIATRGYLVATNHRVVSPASGVERYSVPFFYNPRLDAHITTVPGGYLADAPGVVRDPDNALYEVFGWNELKGYLRSHPEVARRYHPGAAVRFPES</sequence>
<organism evidence="9 10">
    <name type="scientific">Actinospica durhamensis</name>
    <dbReference type="NCBI Taxonomy" id="1508375"/>
    <lineage>
        <taxon>Bacteria</taxon>
        <taxon>Bacillati</taxon>
        <taxon>Actinomycetota</taxon>
        <taxon>Actinomycetes</taxon>
        <taxon>Catenulisporales</taxon>
        <taxon>Actinospicaceae</taxon>
        <taxon>Actinospica</taxon>
    </lineage>
</organism>
<dbReference type="EMBL" id="JAGSOG010000281">
    <property type="protein sequence ID" value="MBR7838352.1"/>
    <property type="molecule type" value="Genomic_DNA"/>
</dbReference>
<dbReference type="Proteomes" id="UP000675781">
    <property type="component" value="Unassembled WGS sequence"/>
</dbReference>
<keyword evidence="3 7" id="KW-0479">Metal-binding</keyword>
<feature type="domain" description="Fe2OG dioxygenase" evidence="8">
    <location>
        <begin position="186"/>
        <end position="287"/>
    </location>
</feature>
<gene>
    <name evidence="9" type="ORF">KDL01_34095</name>
</gene>
<dbReference type="PANTHER" id="PTHR10209">
    <property type="entry name" value="OXIDOREDUCTASE, 2OG-FE II OXYGENASE FAMILY PROTEIN"/>
    <property type="match status" value="1"/>
</dbReference>
<dbReference type="Gene3D" id="2.60.120.330">
    <property type="entry name" value="B-lactam Antibiotic, Isopenicillin N Synthase, Chain"/>
    <property type="match status" value="1"/>
</dbReference>
<dbReference type="GO" id="GO:0016491">
    <property type="term" value="F:oxidoreductase activity"/>
    <property type="evidence" value="ECO:0007669"/>
    <property type="project" value="UniProtKB-KW"/>
</dbReference>
<dbReference type="InterPro" id="IPR026992">
    <property type="entry name" value="DIOX_N"/>
</dbReference>
<dbReference type="RefSeq" id="WP_212532809.1">
    <property type="nucleotide sequence ID" value="NZ_JAGSOG010000281.1"/>
</dbReference>
<evidence type="ECO:0000256" key="3">
    <source>
        <dbReference type="ARBA" id="ARBA00022723"/>
    </source>
</evidence>
<dbReference type="InterPro" id="IPR044861">
    <property type="entry name" value="IPNS-like_FE2OG_OXY"/>
</dbReference>
<dbReference type="Pfam" id="PF03171">
    <property type="entry name" value="2OG-FeII_Oxy"/>
    <property type="match status" value="1"/>
</dbReference>
<evidence type="ECO:0000313" key="9">
    <source>
        <dbReference type="EMBL" id="MBR7838352.1"/>
    </source>
</evidence>